<dbReference type="AlphaFoldDB" id="A0AAN4ZAH1"/>
<keyword evidence="2" id="KW-1185">Reference proteome</keyword>
<evidence type="ECO:0000313" key="2">
    <source>
        <dbReference type="Proteomes" id="UP001328107"/>
    </source>
</evidence>
<accession>A0AAN4ZAH1</accession>
<protein>
    <submittedName>
        <fullName evidence="1">Uncharacterized protein</fullName>
    </submittedName>
</protein>
<dbReference type="Proteomes" id="UP001328107">
    <property type="component" value="Unassembled WGS sequence"/>
</dbReference>
<evidence type="ECO:0000313" key="1">
    <source>
        <dbReference type="EMBL" id="GMR34978.1"/>
    </source>
</evidence>
<sequence>MSLPGSLDHFYAETGVQEKNLNIDQIEAVKLYLKTYVTSAVKSDDPDVSITDKMKVSTLADFDRCIYWNMDSWNGIGKDTGIAFEKRSVIFKQ</sequence>
<organism evidence="1 2">
    <name type="scientific">Pristionchus mayeri</name>
    <dbReference type="NCBI Taxonomy" id="1317129"/>
    <lineage>
        <taxon>Eukaryota</taxon>
        <taxon>Metazoa</taxon>
        <taxon>Ecdysozoa</taxon>
        <taxon>Nematoda</taxon>
        <taxon>Chromadorea</taxon>
        <taxon>Rhabditida</taxon>
        <taxon>Rhabditina</taxon>
        <taxon>Diplogasteromorpha</taxon>
        <taxon>Diplogasteroidea</taxon>
        <taxon>Neodiplogasteridae</taxon>
        <taxon>Pristionchus</taxon>
    </lineage>
</organism>
<name>A0AAN4ZAH1_9BILA</name>
<reference evidence="2" key="1">
    <citation type="submission" date="2022-10" db="EMBL/GenBank/DDBJ databases">
        <title>Genome assembly of Pristionchus species.</title>
        <authorList>
            <person name="Yoshida K."/>
            <person name="Sommer R.J."/>
        </authorList>
    </citation>
    <scope>NUCLEOTIDE SEQUENCE [LARGE SCALE GENOMIC DNA]</scope>
    <source>
        <strain evidence="2">RS5460</strain>
    </source>
</reference>
<dbReference type="EMBL" id="BTRK01000002">
    <property type="protein sequence ID" value="GMR34978.1"/>
    <property type="molecule type" value="Genomic_DNA"/>
</dbReference>
<comment type="caution">
    <text evidence="1">The sequence shown here is derived from an EMBL/GenBank/DDBJ whole genome shotgun (WGS) entry which is preliminary data.</text>
</comment>
<proteinExistence type="predicted"/>
<gene>
    <name evidence="1" type="ORF">PMAYCL1PPCAC_05173</name>
</gene>